<feature type="transmembrane region" description="Helical" evidence="5">
    <location>
        <begin position="52"/>
        <end position="73"/>
    </location>
</feature>
<evidence type="ECO:0000256" key="5">
    <source>
        <dbReference type="SAM" id="Phobius"/>
    </source>
</evidence>
<evidence type="ECO:0000256" key="2">
    <source>
        <dbReference type="ARBA" id="ARBA00012438"/>
    </source>
</evidence>
<dbReference type="EC" id="2.7.13.3" evidence="2"/>
<keyword evidence="5" id="KW-1133">Transmembrane helix</keyword>
<dbReference type="PANTHER" id="PTHR43547">
    <property type="entry name" value="TWO-COMPONENT HISTIDINE KINASE"/>
    <property type="match status" value="1"/>
</dbReference>
<dbReference type="Proteomes" id="UP000753376">
    <property type="component" value="Unassembled WGS sequence"/>
</dbReference>
<evidence type="ECO:0000313" key="8">
    <source>
        <dbReference type="EMBL" id="MBU2874655.1"/>
    </source>
</evidence>
<organism evidence="8 9">
    <name type="scientific">Marinobacter salexigens</name>
    <dbReference type="NCBI Taxonomy" id="1925763"/>
    <lineage>
        <taxon>Bacteria</taxon>
        <taxon>Pseudomonadati</taxon>
        <taxon>Pseudomonadota</taxon>
        <taxon>Gammaproteobacteria</taxon>
        <taxon>Pseudomonadales</taxon>
        <taxon>Marinobacteraceae</taxon>
        <taxon>Marinobacter</taxon>
    </lineage>
</organism>
<feature type="modified residue" description="4-aspartylphosphate" evidence="4">
    <location>
        <position position="554"/>
    </location>
</feature>
<accession>A0ABS6AAX1</accession>
<dbReference type="EMBL" id="JAHKPV010000019">
    <property type="protein sequence ID" value="MBU2874655.1"/>
    <property type="molecule type" value="Genomic_DNA"/>
</dbReference>
<name>A0ABS6AAX1_9GAMM</name>
<evidence type="ECO:0000259" key="7">
    <source>
        <dbReference type="PROSITE" id="PS50110"/>
    </source>
</evidence>
<feature type="domain" description="Histidine kinase" evidence="6">
    <location>
        <begin position="266"/>
        <end position="481"/>
    </location>
</feature>
<dbReference type="PROSITE" id="PS50109">
    <property type="entry name" value="HIS_KIN"/>
    <property type="match status" value="1"/>
</dbReference>
<dbReference type="SMART" id="SM00387">
    <property type="entry name" value="HATPase_c"/>
    <property type="match status" value="1"/>
</dbReference>
<dbReference type="CDD" id="cd00082">
    <property type="entry name" value="HisKA"/>
    <property type="match status" value="1"/>
</dbReference>
<dbReference type="Pfam" id="PF00512">
    <property type="entry name" value="HisKA"/>
    <property type="match status" value="1"/>
</dbReference>
<feature type="transmembrane region" description="Helical" evidence="5">
    <location>
        <begin position="106"/>
        <end position="129"/>
    </location>
</feature>
<gene>
    <name evidence="8" type="ORF">KO508_11655</name>
</gene>
<keyword evidence="3 4" id="KW-0597">Phosphoprotein</keyword>
<keyword evidence="5" id="KW-0472">Membrane</keyword>
<dbReference type="CDD" id="cd00156">
    <property type="entry name" value="REC"/>
    <property type="match status" value="1"/>
</dbReference>
<feature type="transmembrane region" description="Helical" evidence="5">
    <location>
        <begin position="20"/>
        <end position="45"/>
    </location>
</feature>
<comment type="caution">
    <text evidence="8">The sequence shown here is derived from an EMBL/GenBank/DDBJ whole genome shotgun (WGS) entry which is preliminary data.</text>
</comment>
<dbReference type="PANTHER" id="PTHR43547:SF2">
    <property type="entry name" value="HYBRID SIGNAL TRANSDUCTION HISTIDINE KINASE C"/>
    <property type="match status" value="1"/>
</dbReference>
<protein>
    <recommendedName>
        <fullName evidence="2">histidine kinase</fullName>
        <ecNumber evidence="2">2.7.13.3</ecNumber>
    </recommendedName>
</protein>
<feature type="domain" description="Response regulatory" evidence="7">
    <location>
        <begin position="505"/>
        <end position="618"/>
    </location>
</feature>
<dbReference type="InterPro" id="IPR003594">
    <property type="entry name" value="HATPase_dom"/>
</dbReference>
<comment type="catalytic activity">
    <reaction evidence="1">
        <text>ATP + protein L-histidine = ADP + protein N-phospho-L-histidine.</text>
        <dbReference type="EC" id="2.7.13.3"/>
    </reaction>
</comment>
<feature type="transmembrane region" description="Helical" evidence="5">
    <location>
        <begin position="135"/>
        <end position="158"/>
    </location>
</feature>
<evidence type="ECO:0000256" key="4">
    <source>
        <dbReference type="PROSITE-ProRule" id="PRU00169"/>
    </source>
</evidence>
<dbReference type="SMART" id="SM00388">
    <property type="entry name" value="HisKA"/>
    <property type="match status" value="1"/>
</dbReference>
<dbReference type="InterPro" id="IPR005467">
    <property type="entry name" value="His_kinase_dom"/>
</dbReference>
<dbReference type="PROSITE" id="PS50110">
    <property type="entry name" value="RESPONSE_REGULATORY"/>
    <property type="match status" value="1"/>
</dbReference>
<evidence type="ECO:0000256" key="3">
    <source>
        <dbReference type="ARBA" id="ARBA00022553"/>
    </source>
</evidence>
<feature type="transmembrane region" description="Helical" evidence="5">
    <location>
        <begin position="165"/>
        <end position="183"/>
    </location>
</feature>
<keyword evidence="5" id="KW-0812">Transmembrane</keyword>
<evidence type="ECO:0000256" key="1">
    <source>
        <dbReference type="ARBA" id="ARBA00000085"/>
    </source>
</evidence>
<dbReference type="InterPro" id="IPR001789">
    <property type="entry name" value="Sig_transdc_resp-reg_receiver"/>
</dbReference>
<feature type="transmembrane region" description="Helical" evidence="5">
    <location>
        <begin position="79"/>
        <end position="99"/>
    </location>
</feature>
<reference evidence="8 9" key="1">
    <citation type="submission" date="2021-05" db="EMBL/GenBank/DDBJ databases">
        <title>Draft genomes of bacteria isolated from model marine particles.</title>
        <authorList>
            <person name="Datta M.S."/>
            <person name="Schwartzman J.A."/>
            <person name="Enke T.N."/>
            <person name="Saavedra J."/>
            <person name="Cermak N."/>
            <person name="Cordero O.X."/>
        </authorList>
    </citation>
    <scope>NUCLEOTIDE SEQUENCE [LARGE SCALE GENOMIC DNA]</scope>
    <source>
        <strain evidence="8 9">D2M19</strain>
    </source>
</reference>
<sequence>MLWDEIGVVHNVASSGLAEGALLGAILLLVGMGLVISIITQFYLLSLSCLALFFYSLMSLVVAGYLLYLPSLLPWTSELIGLLSAAFAVFFYAYCYSLFQVRFWGSWMSLVFCVYAFIGSIGLLAGAFVDPVSSSGLYSFFMIGHYPLVMALPLFAFYRGIKLGKLAWLPGGLVLVQIGWWSWQQTGESLWHYSAEHPRESVFALSVVVISTLIFGIVRSLQQKRDALAEVSFLQRVESERLEKQVDLRTRQLREALHARSTLLARVSHDLRSPLNRIISNVRQVKAQLIPEYLNKIERIALQQIEFIDDLLEFSKTELSQIELSLAPGYLFGFLREIEDEGGYLASRQRNRLNCSFAEGLPRLVNADFRQLRRVLINLLNNAAKFTKEGSIDLNVETIGSQGREFCIQFSVVDNGIGLPEGASDRILMPFQRGSNVESVEGVGLGLSIVKNLLAQMGSHLKFEKNEEGGCKFSFVLWLNDASEEEMDSVFVESHVDTTDGGGRSLMIVDDVALPRMFLGDLFSGYGFEVTLAANVEEAIAGLRDTQVDLIITDQFMPSADGWDLLREVRRLRPKLPVLLYSASPARSRPDMQDLSFDAVLLKPSSTEDLLSCIDQVCPIHSSLISP</sequence>
<dbReference type="InterPro" id="IPR003661">
    <property type="entry name" value="HisK_dim/P_dom"/>
</dbReference>
<proteinExistence type="predicted"/>
<dbReference type="Pfam" id="PF02518">
    <property type="entry name" value="HATPase_c"/>
    <property type="match status" value="1"/>
</dbReference>
<evidence type="ECO:0000313" key="9">
    <source>
        <dbReference type="Proteomes" id="UP000753376"/>
    </source>
</evidence>
<keyword evidence="9" id="KW-1185">Reference proteome</keyword>
<evidence type="ECO:0000259" key="6">
    <source>
        <dbReference type="PROSITE" id="PS50109"/>
    </source>
</evidence>
<feature type="transmembrane region" description="Helical" evidence="5">
    <location>
        <begin position="203"/>
        <end position="221"/>
    </location>
</feature>
<dbReference type="SMART" id="SM00448">
    <property type="entry name" value="REC"/>
    <property type="match status" value="1"/>
</dbReference>
<dbReference type="CDD" id="cd00075">
    <property type="entry name" value="HATPase"/>
    <property type="match status" value="1"/>
</dbReference>
<dbReference type="Pfam" id="PF00072">
    <property type="entry name" value="Response_reg"/>
    <property type="match status" value="1"/>
</dbReference>
<dbReference type="RefSeq" id="WP_216008478.1">
    <property type="nucleotide sequence ID" value="NZ_JAHKPV010000019.1"/>
</dbReference>